<name>A0A1X7UCZ2_AMPQE</name>
<evidence type="ECO:0000256" key="1">
    <source>
        <dbReference type="SAM" id="MobiDB-lite"/>
    </source>
</evidence>
<dbReference type="OrthoDB" id="416437at2759"/>
<dbReference type="AlphaFoldDB" id="A0A1X7UCZ2"/>
<accession>A0A1X7UCZ2</accession>
<dbReference type="InterPro" id="IPR046700">
    <property type="entry name" value="DUF6570"/>
</dbReference>
<evidence type="ECO:0000259" key="2">
    <source>
        <dbReference type="Pfam" id="PF20209"/>
    </source>
</evidence>
<protein>
    <recommendedName>
        <fullName evidence="2">DUF6570 domain-containing protein</fullName>
    </recommendedName>
</protein>
<feature type="region of interest" description="Disordered" evidence="1">
    <location>
        <begin position="155"/>
        <end position="197"/>
    </location>
</feature>
<dbReference type="STRING" id="400682.A0A1X7UCZ2"/>
<dbReference type="Pfam" id="PF20209">
    <property type="entry name" value="DUF6570"/>
    <property type="match status" value="1"/>
</dbReference>
<evidence type="ECO:0000313" key="3">
    <source>
        <dbReference type="EnsemblMetazoa" id="Aqu2.1.25520_001"/>
    </source>
</evidence>
<organism evidence="3">
    <name type="scientific">Amphimedon queenslandica</name>
    <name type="common">Sponge</name>
    <dbReference type="NCBI Taxonomy" id="400682"/>
    <lineage>
        <taxon>Eukaryota</taxon>
        <taxon>Metazoa</taxon>
        <taxon>Porifera</taxon>
        <taxon>Demospongiae</taxon>
        <taxon>Heteroscleromorpha</taxon>
        <taxon>Haplosclerida</taxon>
        <taxon>Niphatidae</taxon>
        <taxon>Amphimedon</taxon>
    </lineage>
</organism>
<dbReference type="EnsemblMetazoa" id="Aqu2.1.25520_001">
    <property type="protein sequence ID" value="Aqu2.1.25520_001"/>
    <property type="gene ID" value="Aqu2.1.25520"/>
</dbReference>
<reference evidence="3" key="1">
    <citation type="submission" date="2017-05" db="UniProtKB">
        <authorList>
            <consortium name="EnsemblMetazoa"/>
        </authorList>
    </citation>
    <scope>IDENTIFICATION</scope>
</reference>
<sequence length="197" mass="21940">MESVSPAGVLMVSIHKLYSSGNNIDPGVVPTQLQGLTQAEEMLVSAIMLVMSIYRLPHGQYGYCGQVINFSQDIKSFATRLPRLPSEINVLVVRKEREQTHRDFHVRRRVVEDALAWLLANNIYYRSIGVSLNQDTLASLTEDGDLTDLHTIQPTESQGEATLDDTTTTEEHYSLSFVPNAAPPATERETSQQAIRP</sequence>
<feature type="domain" description="DUF6570" evidence="2">
    <location>
        <begin position="17"/>
        <end position="135"/>
    </location>
</feature>
<dbReference type="InParanoid" id="A0A1X7UCZ2"/>
<proteinExistence type="predicted"/>